<reference evidence="3 4" key="1">
    <citation type="submission" date="2016-10" db="EMBL/GenBank/DDBJ databases">
        <authorList>
            <person name="de Groot N.N."/>
        </authorList>
    </citation>
    <scope>NUCLEOTIDE SEQUENCE [LARGE SCALE GENOMIC DNA]</scope>
    <source>
        <strain evidence="3 4">DSM 24015</strain>
    </source>
</reference>
<evidence type="ECO:0000313" key="3">
    <source>
        <dbReference type="EMBL" id="SDE74818.1"/>
    </source>
</evidence>
<dbReference type="PANTHER" id="PTHR43022:SF1">
    <property type="entry name" value="PROTEIN SMF"/>
    <property type="match status" value="1"/>
</dbReference>
<dbReference type="SUPFAM" id="SSF102405">
    <property type="entry name" value="MCP/YpsA-like"/>
    <property type="match status" value="1"/>
</dbReference>
<dbReference type="InterPro" id="IPR003488">
    <property type="entry name" value="DprA"/>
</dbReference>
<dbReference type="Gene3D" id="3.40.50.450">
    <property type="match status" value="1"/>
</dbReference>
<evidence type="ECO:0000259" key="2">
    <source>
        <dbReference type="Pfam" id="PF02481"/>
    </source>
</evidence>
<evidence type="ECO:0000313" key="4">
    <source>
        <dbReference type="Proteomes" id="UP000198517"/>
    </source>
</evidence>
<dbReference type="GO" id="GO:0009294">
    <property type="term" value="P:DNA-mediated transformation"/>
    <property type="evidence" value="ECO:0007669"/>
    <property type="project" value="InterPro"/>
</dbReference>
<dbReference type="OrthoDB" id="9785707at2"/>
<organism evidence="3 4">
    <name type="scientific">Riemerella columbipharyngis</name>
    <dbReference type="NCBI Taxonomy" id="1071918"/>
    <lineage>
        <taxon>Bacteria</taxon>
        <taxon>Pseudomonadati</taxon>
        <taxon>Bacteroidota</taxon>
        <taxon>Flavobacteriia</taxon>
        <taxon>Flavobacteriales</taxon>
        <taxon>Weeksellaceae</taxon>
        <taxon>Riemerella</taxon>
    </lineage>
</organism>
<dbReference type="RefSeq" id="WP_092737877.1">
    <property type="nucleotide sequence ID" value="NZ_FNAS01000022.1"/>
</dbReference>
<dbReference type="Pfam" id="PF02481">
    <property type="entry name" value="DNA_processg_A"/>
    <property type="match status" value="1"/>
</dbReference>
<evidence type="ECO:0000256" key="1">
    <source>
        <dbReference type="ARBA" id="ARBA00006525"/>
    </source>
</evidence>
<dbReference type="EMBL" id="FNAS01000022">
    <property type="protein sequence ID" value="SDE74818.1"/>
    <property type="molecule type" value="Genomic_DNA"/>
</dbReference>
<accession>A0A1G7FG35</accession>
<keyword evidence="4" id="KW-1185">Reference proteome</keyword>
<name>A0A1G7FG35_9FLAO</name>
<feature type="domain" description="Smf/DprA SLOG" evidence="2">
    <location>
        <begin position="78"/>
        <end position="236"/>
    </location>
</feature>
<gene>
    <name evidence="3" type="ORF">SAMN05421544_12231</name>
</gene>
<proteinExistence type="inferred from homology"/>
<dbReference type="AlphaFoldDB" id="A0A1G7FG35"/>
<dbReference type="Proteomes" id="UP000198517">
    <property type="component" value="Unassembled WGS sequence"/>
</dbReference>
<sequence length="335" mass="38014">MKYTDNALNILTAKFYKGIGNAWIAKNLKGNESVDKIVYLLNKTIKGDSTSINEFKRLKDRFEKILIEKFDNEFCDGVVAIGDEDFPKHRGKVKDSEKPNFLYYKGDISLLNFDNKNISVIGLLNPEGDIEERERNIVKQFVKKNATIVSGLAFGCDSISHQQALDSNGKTIAILPSPLSNILPTKNKKLASQIVEEGGLLVTEYGNNFKSKMELSSRYKERDRLQALFCDTIVLAASYAQNSADLHPTLRGQKLDSGARLAMGFAKDYYIPRAVMYDEHIDLDNPMFDLNRSLIKEDNNVIIINQENFCTKVDEILDRNLKNKVEKNFYQATLF</sequence>
<comment type="similarity">
    <text evidence="1">Belongs to the DprA/Smf family.</text>
</comment>
<protein>
    <submittedName>
        <fullName evidence="3">DNA processing protein</fullName>
    </submittedName>
</protein>
<dbReference type="STRING" id="1071918.SAMN05421544_12231"/>
<dbReference type="InterPro" id="IPR057666">
    <property type="entry name" value="DrpA_SLOG"/>
</dbReference>
<dbReference type="PANTHER" id="PTHR43022">
    <property type="entry name" value="PROTEIN SMF"/>
    <property type="match status" value="1"/>
</dbReference>